<organism evidence="2 3">
    <name type="scientific">Elysia crispata</name>
    <name type="common">lettuce slug</name>
    <dbReference type="NCBI Taxonomy" id="231223"/>
    <lineage>
        <taxon>Eukaryota</taxon>
        <taxon>Metazoa</taxon>
        <taxon>Spiralia</taxon>
        <taxon>Lophotrochozoa</taxon>
        <taxon>Mollusca</taxon>
        <taxon>Gastropoda</taxon>
        <taxon>Heterobranchia</taxon>
        <taxon>Euthyneura</taxon>
        <taxon>Panpulmonata</taxon>
        <taxon>Sacoglossa</taxon>
        <taxon>Placobranchoidea</taxon>
        <taxon>Plakobranchidae</taxon>
        <taxon>Elysia</taxon>
    </lineage>
</organism>
<name>A0AAE1DSQ1_9GAST</name>
<keyword evidence="3" id="KW-1185">Reference proteome</keyword>
<feature type="compositionally biased region" description="Basic and acidic residues" evidence="1">
    <location>
        <begin position="447"/>
        <end position="456"/>
    </location>
</feature>
<accession>A0AAE1DSQ1</accession>
<evidence type="ECO:0000313" key="2">
    <source>
        <dbReference type="EMBL" id="KAK3781514.1"/>
    </source>
</evidence>
<reference evidence="2" key="1">
    <citation type="journal article" date="2023" name="G3 (Bethesda)">
        <title>A reference genome for the long-term kleptoplast-retaining sea slug Elysia crispata morphotype clarki.</title>
        <authorList>
            <person name="Eastman K.E."/>
            <person name="Pendleton A.L."/>
            <person name="Shaikh M.A."/>
            <person name="Suttiyut T."/>
            <person name="Ogas R."/>
            <person name="Tomko P."/>
            <person name="Gavelis G."/>
            <person name="Widhalm J.R."/>
            <person name="Wisecaver J.H."/>
        </authorList>
    </citation>
    <scope>NUCLEOTIDE SEQUENCE</scope>
    <source>
        <strain evidence="2">ECLA1</strain>
    </source>
</reference>
<comment type="caution">
    <text evidence="2">The sequence shown here is derived from an EMBL/GenBank/DDBJ whole genome shotgun (WGS) entry which is preliminary data.</text>
</comment>
<feature type="region of interest" description="Disordered" evidence="1">
    <location>
        <begin position="426"/>
        <end position="456"/>
    </location>
</feature>
<protein>
    <submittedName>
        <fullName evidence="2">Uncharacterized protein</fullName>
    </submittedName>
</protein>
<dbReference type="Proteomes" id="UP001283361">
    <property type="component" value="Unassembled WGS sequence"/>
</dbReference>
<proteinExistence type="predicted"/>
<dbReference type="EMBL" id="JAWDGP010002623">
    <property type="protein sequence ID" value="KAK3781514.1"/>
    <property type="molecule type" value="Genomic_DNA"/>
</dbReference>
<feature type="compositionally biased region" description="Basic residues" evidence="1">
    <location>
        <begin position="434"/>
        <end position="446"/>
    </location>
</feature>
<dbReference type="AlphaFoldDB" id="A0AAE1DSQ1"/>
<feature type="region of interest" description="Disordered" evidence="1">
    <location>
        <begin position="324"/>
        <end position="347"/>
    </location>
</feature>
<sequence>MKRTEKLTSTSNEFLARKKNVSEEVKLREALASLECKKSLTKDALRQDVGRVKTELRQIRRSTGHSIEALPPTPFRLMARRYSVMPETTISQDYLSSCVSPEFRYMLDELYDVMEEDIDNFDGAPNLPMINNTEKDRRKNSILSGDTVRVVTFFEPQDENHKAMKISERNYQEIKESHSRSHEVSPENTLHLPILTQHGNASIVTKQHNKDFLRVPDQDLNSSTSSDLALPQLVKHEREMSDSYLSPQVTFRQSAEQSPASFHFEFNPDDTRASDFGSPVSKKLMSILSEGEWKRQEYVRKNSIVGFDSLAAQLVARRTMDDFFKKDPSDKSKKENHVSTKGKQEGWRAYRDARTRCRTCMERFRQNAAFQRQKLEQEILMARQIELPLDRKKSIGNASMQRGPLSPNSDLEQYFSDEVLDFDDEKSVANPNVNRKKSKRKGYSRKRLNELAEPRKGTKRKTLFSKRLITKELDTLTKTHDQPQLTDRERERLRMLDSKIRTFLATMQQVLRPASMVHIPQREDILKVDISHH</sequence>
<evidence type="ECO:0000256" key="1">
    <source>
        <dbReference type="SAM" id="MobiDB-lite"/>
    </source>
</evidence>
<gene>
    <name evidence="2" type="ORF">RRG08_054853</name>
</gene>
<evidence type="ECO:0000313" key="3">
    <source>
        <dbReference type="Proteomes" id="UP001283361"/>
    </source>
</evidence>